<dbReference type="GO" id="GO:0005737">
    <property type="term" value="C:cytoplasm"/>
    <property type="evidence" value="ECO:0007669"/>
    <property type="project" value="TreeGrafter"/>
</dbReference>
<keyword evidence="9" id="KW-1185">Reference proteome</keyword>
<feature type="compositionally biased region" description="Basic and acidic residues" evidence="7">
    <location>
        <begin position="171"/>
        <end position="184"/>
    </location>
</feature>
<dbReference type="PANTHER" id="PTHR11266">
    <property type="entry name" value="PEROXISOMAL MEMBRANE PROTEIN 2, PXMP2 MPV17"/>
    <property type="match status" value="1"/>
</dbReference>
<keyword evidence="4 6" id="KW-1133">Transmembrane helix</keyword>
<dbReference type="STRING" id="109895.A0A507E5D0"/>
<dbReference type="Pfam" id="PF04117">
    <property type="entry name" value="Mpv17_PMP22"/>
    <property type="match status" value="1"/>
</dbReference>
<feature type="transmembrane region" description="Helical" evidence="6">
    <location>
        <begin position="84"/>
        <end position="102"/>
    </location>
</feature>
<dbReference type="EMBL" id="QEAQ01000029">
    <property type="protein sequence ID" value="TPX59064.1"/>
    <property type="molecule type" value="Genomic_DNA"/>
</dbReference>
<dbReference type="InterPro" id="IPR007248">
    <property type="entry name" value="Mpv17_PMP22"/>
</dbReference>
<evidence type="ECO:0000313" key="8">
    <source>
        <dbReference type="EMBL" id="TPX59064.1"/>
    </source>
</evidence>
<evidence type="ECO:0000256" key="3">
    <source>
        <dbReference type="ARBA" id="ARBA00022692"/>
    </source>
</evidence>
<feature type="region of interest" description="Disordered" evidence="7">
    <location>
        <begin position="156"/>
        <end position="184"/>
    </location>
</feature>
<dbReference type="AlphaFoldDB" id="A0A507E5D0"/>
<evidence type="ECO:0000256" key="4">
    <source>
        <dbReference type="ARBA" id="ARBA00022989"/>
    </source>
</evidence>
<comment type="similarity">
    <text evidence="2 6">Belongs to the peroxisomal membrane protein PXMP2/4 family.</text>
</comment>
<keyword evidence="3 6" id="KW-0812">Transmembrane</keyword>
<sequence length="211" mass="23200">MHPALRASLTSGSLFFAGDILSQKLAHARSDGTSYIPPPIDWNRTGKFALSGLLLHGPYFLYGFRQVDRLCGHQATLLNAVKKAVVSQVTLFPVFICSFLAFSAVLDGEAPLPRIRGKFQEVFVNGTLVWPVANVISFRFVPVAYRIPSSSVDPSGGRGPIGAAKRHRITTHREGRTQNGLKKPEQIDSIVEQQQSYHQIVRTPRGPLIVV</sequence>
<proteinExistence type="inferred from homology"/>
<dbReference type="GO" id="GO:0016020">
    <property type="term" value="C:membrane"/>
    <property type="evidence" value="ECO:0007669"/>
    <property type="project" value="UniProtKB-SubCell"/>
</dbReference>
<name>A0A507E5D0_9FUNG</name>
<protein>
    <submittedName>
        <fullName evidence="8">Uncharacterized protein</fullName>
    </submittedName>
</protein>
<evidence type="ECO:0000256" key="5">
    <source>
        <dbReference type="ARBA" id="ARBA00023136"/>
    </source>
</evidence>
<dbReference type="Proteomes" id="UP000318582">
    <property type="component" value="Unassembled WGS sequence"/>
</dbReference>
<comment type="subcellular location">
    <subcellularLocation>
        <location evidence="1">Membrane</location>
        <topology evidence="1">Multi-pass membrane protein</topology>
    </subcellularLocation>
</comment>
<keyword evidence="5 6" id="KW-0472">Membrane</keyword>
<reference evidence="8 9" key="1">
    <citation type="journal article" date="2019" name="Sci. Rep.">
        <title>Comparative genomics of chytrid fungi reveal insights into the obligate biotrophic and pathogenic lifestyle of Synchytrium endobioticum.</title>
        <authorList>
            <person name="van de Vossenberg B.T.L.H."/>
            <person name="Warris S."/>
            <person name="Nguyen H.D.T."/>
            <person name="van Gent-Pelzer M.P.E."/>
            <person name="Joly D.L."/>
            <person name="van de Geest H.C."/>
            <person name="Bonants P.J.M."/>
            <person name="Smith D.S."/>
            <person name="Levesque C.A."/>
            <person name="van der Lee T.A.J."/>
        </authorList>
    </citation>
    <scope>NUCLEOTIDE SEQUENCE [LARGE SCALE GENOMIC DNA]</scope>
    <source>
        <strain evidence="8 9">CBS 809.83</strain>
    </source>
</reference>
<dbReference type="PANTHER" id="PTHR11266:SF116">
    <property type="entry name" value="MPV17-LIKE PROTEIN"/>
    <property type="match status" value="1"/>
</dbReference>
<evidence type="ECO:0000256" key="1">
    <source>
        <dbReference type="ARBA" id="ARBA00004141"/>
    </source>
</evidence>
<evidence type="ECO:0000256" key="2">
    <source>
        <dbReference type="ARBA" id="ARBA00006824"/>
    </source>
</evidence>
<comment type="caution">
    <text evidence="8">The sequence shown here is derived from an EMBL/GenBank/DDBJ whole genome shotgun (WGS) entry which is preliminary data.</text>
</comment>
<organism evidence="8 9">
    <name type="scientific">Powellomyces hirtus</name>
    <dbReference type="NCBI Taxonomy" id="109895"/>
    <lineage>
        <taxon>Eukaryota</taxon>
        <taxon>Fungi</taxon>
        <taxon>Fungi incertae sedis</taxon>
        <taxon>Chytridiomycota</taxon>
        <taxon>Chytridiomycota incertae sedis</taxon>
        <taxon>Chytridiomycetes</taxon>
        <taxon>Spizellomycetales</taxon>
        <taxon>Powellomycetaceae</taxon>
        <taxon>Powellomyces</taxon>
    </lineage>
</organism>
<evidence type="ECO:0000313" key="9">
    <source>
        <dbReference type="Proteomes" id="UP000318582"/>
    </source>
</evidence>
<gene>
    <name evidence="8" type="ORF">PhCBS80983_g02722</name>
</gene>
<accession>A0A507E5D0</accession>
<evidence type="ECO:0000256" key="6">
    <source>
        <dbReference type="RuleBase" id="RU363053"/>
    </source>
</evidence>
<comment type="caution">
    <text evidence="6">Lacks conserved residue(s) required for the propagation of feature annotation.</text>
</comment>
<evidence type="ECO:0000256" key="7">
    <source>
        <dbReference type="SAM" id="MobiDB-lite"/>
    </source>
</evidence>